<accession>A0A9J8A9M5</accession>
<evidence type="ECO:0000313" key="1">
    <source>
        <dbReference type="Ensembl" id="ENSCCRP00000139326.1"/>
    </source>
</evidence>
<dbReference type="Ensembl" id="ENSCCRT00000147063.1">
    <property type="protein sequence ID" value="ENSCCRP00000139326.1"/>
    <property type="gene ID" value="ENSCCRG00000082551.1"/>
</dbReference>
<dbReference type="GeneTree" id="ENSGT00490000044657"/>
<sequence>MVKMLMCTFVRTRKGADALLLAQVKTLHESVLRAGQQHVDLSGVKADFIDRALVFGEQLLLFVTAGPRQIPHHHGSVSGGGGQQVLLHLMPHDVRTAEVQPLHETVFLQTVYLENISPGNHHLKHEVINHKITDKINIFIFTFIQSDLQMRTMEAIKINKRAMIYKCYNI</sequence>
<dbReference type="AlphaFoldDB" id="A0A9J8A9M5"/>
<proteinExistence type="predicted"/>
<dbReference type="Proteomes" id="UP001108240">
    <property type="component" value="Unplaced"/>
</dbReference>
<reference evidence="1" key="2">
    <citation type="submission" date="2025-09" db="UniProtKB">
        <authorList>
            <consortium name="Ensembl"/>
        </authorList>
    </citation>
    <scope>IDENTIFICATION</scope>
</reference>
<evidence type="ECO:0000313" key="2">
    <source>
        <dbReference type="Proteomes" id="UP001108240"/>
    </source>
</evidence>
<name>A0A9J8A9M5_CYPCA</name>
<reference evidence="1" key="1">
    <citation type="submission" date="2025-08" db="UniProtKB">
        <authorList>
            <consortium name="Ensembl"/>
        </authorList>
    </citation>
    <scope>IDENTIFICATION</scope>
</reference>
<keyword evidence="2" id="KW-1185">Reference proteome</keyword>
<protein>
    <submittedName>
        <fullName evidence="1">Uncharacterized protein</fullName>
    </submittedName>
</protein>
<organism evidence="1 2">
    <name type="scientific">Cyprinus carpio carpio</name>
    <dbReference type="NCBI Taxonomy" id="630221"/>
    <lineage>
        <taxon>Eukaryota</taxon>
        <taxon>Metazoa</taxon>
        <taxon>Chordata</taxon>
        <taxon>Craniata</taxon>
        <taxon>Vertebrata</taxon>
        <taxon>Euteleostomi</taxon>
        <taxon>Actinopterygii</taxon>
        <taxon>Neopterygii</taxon>
        <taxon>Teleostei</taxon>
        <taxon>Ostariophysi</taxon>
        <taxon>Cypriniformes</taxon>
        <taxon>Cyprinidae</taxon>
        <taxon>Cyprininae</taxon>
        <taxon>Cyprinus</taxon>
    </lineage>
</organism>